<dbReference type="EMBL" id="KN835538">
    <property type="protein sequence ID" value="KIK36332.1"/>
    <property type="molecule type" value="Genomic_DNA"/>
</dbReference>
<dbReference type="HOGENOM" id="CLU_061315_0_0_1"/>
<protein>
    <recommendedName>
        <fullName evidence="1">Ubiquitin-like domain-containing protein</fullName>
    </recommendedName>
</protein>
<dbReference type="Pfam" id="PF22893">
    <property type="entry name" value="ULD_2"/>
    <property type="match status" value="1"/>
</dbReference>
<evidence type="ECO:0000313" key="3">
    <source>
        <dbReference type="Proteomes" id="UP000054485"/>
    </source>
</evidence>
<accession>A0A0D0APQ3</accession>
<proteinExistence type="predicted"/>
<dbReference type="AlphaFoldDB" id="A0A0D0APQ3"/>
<feature type="domain" description="Ubiquitin-like" evidence="1">
    <location>
        <begin position="160"/>
        <end position="246"/>
    </location>
</feature>
<reference evidence="2 3" key="1">
    <citation type="submission" date="2014-04" db="EMBL/GenBank/DDBJ databases">
        <authorList>
            <consortium name="DOE Joint Genome Institute"/>
            <person name="Kuo A."/>
            <person name="Ruytinx J."/>
            <person name="Rineau F."/>
            <person name="Colpaert J."/>
            <person name="Kohler A."/>
            <person name="Nagy L.G."/>
            <person name="Floudas D."/>
            <person name="Copeland A."/>
            <person name="Barry K.W."/>
            <person name="Cichocki N."/>
            <person name="Veneault-Fourrey C."/>
            <person name="LaButti K."/>
            <person name="Lindquist E.A."/>
            <person name="Lipzen A."/>
            <person name="Lundell T."/>
            <person name="Morin E."/>
            <person name="Murat C."/>
            <person name="Sun H."/>
            <person name="Tunlid A."/>
            <person name="Henrissat B."/>
            <person name="Grigoriev I.V."/>
            <person name="Hibbett D.S."/>
            <person name="Martin F."/>
            <person name="Nordberg H.P."/>
            <person name="Cantor M.N."/>
            <person name="Hua S.X."/>
        </authorList>
    </citation>
    <scope>NUCLEOTIDE SEQUENCE [LARGE SCALE GENOMIC DNA]</scope>
    <source>
        <strain evidence="2 3">UH-Slu-Lm8-n1</strain>
    </source>
</reference>
<gene>
    <name evidence="2" type="ORF">CY34DRAFT_780105</name>
</gene>
<dbReference type="OrthoDB" id="2639018at2759"/>
<reference evidence="3" key="2">
    <citation type="submission" date="2015-01" db="EMBL/GenBank/DDBJ databases">
        <title>Evolutionary Origins and Diversification of the Mycorrhizal Mutualists.</title>
        <authorList>
            <consortium name="DOE Joint Genome Institute"/>
            <consortium name="Mycorrhizal Genomics Consortium"/>
            <person name="Kohler A."/>
            <person name="Kuo A."/>
            <person name="Nagy L.G."/>
            <person name="Floudas D."/>
            <person name="Copeland A."/>
            <person name="Barry K.W."/>
            <person name="Cichocki N."/>
            <person name="Veneault-Fourrey C."/>
            <person name="LaButti K."/>
            <person name="Lindquist E.A."/>
            <person name="Lipzen A."/>
            <person name="Lundell T."/>
            <person name="Morin E."/>
            <person name="Murat C."/>
            <person name="Riley R."/>
            <person name="Ohm R."/>
            <person name="Sun H."/>
            <person name="Tunlid A."/>
            <person name="Henrissat B."/>
            <person name="Grigoriev I.V."/>
            <person name="Hibbett D.S."/>
            <person name="Martin F."/>
        </authorList>
    </citation>
    <scope>NUCLEOTIDE SEQUENCE [LARGE SCALE GENOMIC DNA]</scope>
    <source>
        <strain evidence="3">UH-Slu-Lm8-n1</strain>
    </source>
</reference>
<sequence length="288" mass="32123">MAQVALPFVQAITGAIPLVGAPMQAAISGLLTGLQAIDSDLDALTSRLNRLCLNLCNAPPARDPAEQLRRDSFIRMLQGTSARVATLHERRLASTPVTQAIAGCFMDIDRYLADYLEKFMILQRQIEDQNKLLITNQSLMIRLQSFMGPSASPGVVAFGCVTLVDATGHHHDIPVNFCTSYQQLNDMLRVLFQRESDAIDAQIQRRYIEKGEYDLCIDEGMQVTLLTSHEWSSIEAGTKLVMRVTIEQQITPLSQIDYICHFCGAVNRLGVRSVNYRSQGRTFCLTVW</sequence>
<evidence type="ECO:0000313" key="2">
    <source>
        <dbReference type="EMBL" id="KIK36332.1"/>
    </source>
</evidence>
<organism evidence="2 3">
    <name type="scientific">Suillus luteus UH-Slu-Lm8-n1</name>
    <dbReference type="NCBI Taxonomy" id="930992"/>
    <lineage>
        <taxon>Eukaryota</taxon>
        <taxon>Fungi</taxon>
        <taxon>Dikarya</taxon>
        <taxon>Basidiomycota</taxon>
        <taxon>Agaricomycotina</taxon>
        <taxon>Agaricomycetes</taxon>
        <taxon>Agaricomycetidae</taxon>
        <taxon>Boletales</taxon>
        <taxon>Suillineae</taxon>
        <taxon>Suillaceae</taxon>
        <taxon>Suillus</taxon>
    </lineage>
</organism>
<evidence type="ECO:0000259" key="1">
    <source>
        <dbReference type="Pfam" id="PF22893"/>
    </source>
</evidence>
<dbReference type="InParanoid" id="A0A0D0APQ3"/>
<dbReference type="InterPro" id="IPR054464">
    <property type="entry name" value="ULD_fung"/>
</dbReference>
<name>A0A0D0APQ3_9AGAM</name>
<dbReference type="Proteomes" id="UP000054485">
    <property type="component" value="Unassembled WGS sequence"/>
</dbReference>
<keyword evidence="3" id="KW-1185">Reference proteome</keyword>